<dbReference type="OrthoDB" id="5593200at2759"/>
<comment type="caution">
    <text evidence="2">The sequence shown here is derived from an EMBL/GenBank/DDBJ whole genome shotgun (WGS) entry which is preliminary data.</text>
</comment>
<dbReference type="Pfam" id="PF06910">
    <property type="entry name" value="MEA1"/>
    <property type="match status" value="1"/>
</dbReference>
<feature type="region of interest" description="Disordered" evidence="1">
    <location>
        <begin position="136"/>
        <end position="177"/>
    </location>
</feature>
<dbReference type="EMBL" id="JAAAJB010000525">
    <property type="protein sequence ID" value="KAG0254317.1"/>
    <property type="molecule type" value="Genomic_DNA"/>
</dbReference>
<feature type="compositionally biased region" description="Acidic residues" evidence="1">
    <location>
        <begin position="136"/>
        <end position="153"/>
    </location>
</feature>
<organism evidence="2 3">
    <name type="scientific">Actinomortierella ambigua</name>
    <dbReference type="NCBI Taxonomy" id="1343610"/>
    <lineage>
        <taxon>Eukaryota</taxon>
        <taxon>Fungi</taxon>
        <taxon>Fungi incertae sedis</taxon>
        <taxon>Mucoromycota</taxon>
        <taxon>Mortierellomycotina</taxon>
        <taxon>Mortierellomycetes</taxon>
        <taxon>Mortierellales</taxon>
        <taxon>Mortierellaceae</taxon>
        <taxon>Actinomortierella</taxon>
    </lineage>
</organism>
<evidence type="ECO:0000256" key="1">
    <source>
        <dbReference type="SAM" id="MobiDB-lite"/>
    </source>
</evidence>
<feature type="compositionally biased region" description="Basic and acidic residues" evidence="1">
    <location>
        <begin position="154"/>
        <end position="163"/>
    </location>
</feature>
<gene>
    <name evidence="2" type="ORF">DFQ27_006924</name>
</gene>
<evidence type="ECO:0000313" key="2">
    <source>
        <dbReference type="EMBL" id="KAG0254317.1"/>
    </source>
</evidence>
<sequence>MQNDLHDSPDPTEGSRHIVDAASDDGDTHENEDISGDPSFENDVPSEVMQTVENMLRDLDMDEDIHRALRLLRPPLGFDAIGDDGRFGALDDNLESAVSNGHVIHHIVNHNTDSDEDQDDDNEDGAVAFGYIPLDQDDTTLLESSDDDDSDDPSEGRVAREADQDVEENGDNDAGQGFADYLMDKDGEAIVPTIPAGVTIDSVDAQDPIPEADLQTIQAIMQSFILPPSAVPDWARAIPEERWLPRISARQPPVEADVGAARASSP</sequence>
<reference evidence="2" key="1">
    <citation type="journal article" date="2020" name="Fungal Divers.">
        <title>Resolving the Mortierellaceae phylogeny through synthesis of multi-gene phylogenetics and phylogenomics.</title>
        <authorList>
            <person name="Vandepol N."/>
            <person name="Liber J."/>
            <person name="Desiro A."/>
            <person name="Na H."/>
            <person name="Kennedy M."/>
            <person name="Barry K."/>
            <person name="Grigoriev I.V."/>
            <person name="Miller A.N."/>
            <person name="O'Donnell K."/>
            <person name="Stajich J.E."/>
            <person name="Bonito G."/>
        </authorList>
    </citation>
    <scope>NUCLEOTIDE SEQUENCE</scope>
    <source>
        <strain evidence="2">BC1065</strain>
    </source>
</reference>
<protein>
    <submittedName>
        <fullName evidence="2">Uncharacterized protein</fullName>
    </submittedName>
</protein>
<dbReference type="Proteomes" id="UP000807716">
    <property type="component" value="Unassembled WGS sequence"/>
</dbReference>
<keyword evidence="3" id="KW-1185">Reference proteome</keyword>
<feature type="compositionally biased region" description="Basic and acidic residues" evidence="1">
    <location>
        <begin position="1"/>
        <end position="19"/>
    </location>
</feature>
<accession>A0A9P6TZU8</accession>
<proteinExistence type="predicted"/>
<name>A0A9P6TZU8_9FUNG</name>
<feature type="region of interest" description="Disordered" evidence="1">
    <location>
        <begin position="1"/>
        <end position="45"/>
    </location>
</feature>
<evidence type="ECO:0000313" key="3">
    <source>
        <dbReference type="Proteomes" id="UP000807716"/>
    </source>
</evidence>
<dbReference type="AlphaFoldDB" id="A0A9P6TZU8"/>